<dbReference type="EMBL" id="AY055744">
    <property type="protein sequence ID" value="AAL17693.1"/>
    <property type="molecule type" value="mRNA"/>
</dbReference>
<proteinExistence type="evidence at transcript level"/>
<evidence type="ECO:0000256" key="1">
    <source>
        <dbReference type="SAM" id="MobiDB-lite"/>
    </source>
</evidence>
<reference evidence="2" key="1">
    <citation type="journal article" date="2002" name="Physiol. Mol. Plant Pathol.">
        <title>Isolation of wound-responsive genes from chestnut (Castanea sativa) microstems by mRNA display and their differential expression upon wounding and infection with the chestnut blight fungus (Cryphonectria parasitica).</title>
        <authorList>
            <person name="Schafleitner R."/>
            <person name="Wilhelm E."/>
        </authorList>
    </citation>
    <scope>NUCLEOTIDE SEQUENCE</scope>
</reference>
<dbReference type="PANTHER" id="PTHR21669:SF28">
    <property type="entry name" value="YEMANUCLEIN"/>
    <property type="match status" value="1"/>
</dbReference>
<dbReference type="GO" id="GO:0006325">
    <property type="term" value="P:chromatin organization"/>
    <property type="evidence" value="ECO:0007669"/>
    <property type="project" value="TreeGrafter"/>
</dbReference>
<dbReference type="PANTHER" id="PTHR21669">
    <property type="entry name" value="CAPZ-INTERACTING PROTEIN AND RELATED PROTEINS"/>
    <property type="match status" value="1"/>
</dbReference>
<name>Q940E4_CASSA</name>
<sequence length="127" mass="14117">MQPCKQQRLHTAKDGSNVRPKSSLEKAIRELEKMVAESRPPAVDNQEADNSSQGVKRRLPREIKLKLAKVARIAASQAKGGISKELLNRLMSILGHLIQLTTLKRNLKVMISMGLSAKQGERMTGYN</sequence>
<accession>Q940E4</accession>
<feature type="region of interest" description="Disordered" evidence="1">
    <location>
        <begin position="1"/>
        <end position="57"/>
    </location>
</feature>
<dbReference type="GO" id="GO:0005634">
    <property type="term" value="C:nucleus"/>
    <property type="evidence" value="ECO:0007669"/>
    <property type="project" value="TreeGrafter"/>
</dbReference>
<dbReference type="AlphaFoldDB" id="Q940E4"/>
<evidence type="ECO:0000313" key="2">
    <source>
        <dbReference type="EMBL" id="AAL17693.1"/>
    </source>
</evidence>
<feature type="compositionally biased region" description="Basic and acidic residues" evidence="1">
    <location>
        <begin position="22"/>
        <end position="36"/>
    </location>
</feature>
<protein>
    <submittedName>
        <fullName evidence="2">Wound-responsive protein 14.05</fullName>
    </submittedName>
</protein>
<organism evidence="2">
    <name type="scientific">Castanea sativa</name>
    <name type="common">Sweet chestnut</name>
    <dbReference type="NCBI Taxonomy" id="21020"/>
    <lineage>
        <taxon>Eukaryota</taxon>
        <taxon>Viridiplantae</taxon>
        <taxon>Streptophyta</taxon>
        <taxon>Embryophyta</taxon>
        <taxon>Tracheophyta</taxon>
        <taxon>Spermatophyta</taxon>
        <taxon>Magnoliopsida</taxon>
        <taxon>eudicotyledons</taxon>
        <taxon>Gunneridae</taxon>
        <taxon>Pentapetalae</taxon>
        <taxon>rosids</taxon>
        <taxon>fabids</taxon>
        <taxon>Fagales</taxon>
        <taxon>Fagaceae</taxon>
        <taxon>Castanea</taxon>
    </lineage>
</organism>